<proteinExistence type="predicted"/>
<organism evidence="1 2">
    <name type="scientific">Xylaria curta</name>
    <dbReference type="NCBI Taxonomy" id="42375"/>
    <lineage>
        <taxon>Eukaryota</taxon>
        <taxon>Fungi</taxon>
        <taxon>Dikarya</taxon>
        <taxon>Ascomycota</taxon>
        <taxon>Pezizomycotina</taxon>
        <taxon>Sordariomycetes</taxon>
        <taxon>Xylariomycetidae</taxon>
        <taxon>Xylariales</taxon>
        <taxon>Xylariaceae</taxon>
        <taxon>Xylaria</taxon>
    </lineage>
</organism>
<sequence length="180" mass="20422">MSTTSFTYFSHFPPELQLEVWRQVVGPPQIHILRPAPADVFHWVQDFACPIYQAIYAGTNKPVEGDPSKRDSPLFACKAANDALKDKLMKVDLSIFGPGRQVGSYTPSQSRDRLYIDHIIGPLRNAVDSFLRAAVFTNLFKYYVENPERLEENLLMIIHSVTLVMAVRHFAITPFLSVLL</sequence>
<evidence type="ECO:0000313" key="2">
    <source>
        <dbReference type="Proteomes" id="UP001143856"/>
    </source>
</evidence>
<name>A0ACC1P2J9_9PEZI</name>
<dbReference type="EMBL" id="JAPDGR010001021">
    <property type="protein sequence ID" value="KAJ2985954.1"/>
    <property type="molecule type" value="Genomic_DNA"/>
</dbReference>
<dbReference type="Proteomes" id="UP001143856">
    <property type="component" value="Unassembled WGS sequence"/>
</dbReference>
<accession>A0ACC1P2J9</accession>
<evidence type="ECO:0000313" key="1">
    <source>
        <dbReference type="EMBL" id="KAJ2985954.1"/>
    </source>
</evidence>
<reference evidence="1" key="1">
    <citation type="submission" date="2022-10" db="EMBL/GenBank/DDBJ databases">
        <title>Genome Sequence of Xylaria curta.</title>
        <authorList>
            <person name="Buettner E."/>
        </authorList>
    </citation>
    <scope>NUCLEOTIDE SEQUENCE</scope>
    <source>
        <strain evidence="1">Babe10</strain>
    </source>
</reference>
<protein>
    <submittedName>
        <fullName evidence="1">Uncharacterized protein</fullName>
    </submittedName>
</protein>
<gene>
    <name evidence="1" type="ORF">NUW58_g5263</name>
</gene>
<keyword evidence="2" id="KW-1185">Reference proteome</keyword>
<comment type="caution">
    <text evidence="1">The sequence shown here is derived from an EMBL/GenBank/DDBJ whole genome shotgun (WGS) entry which is preliminary data.</text>
</comment>